<comment type="caution">
    <text evidence="2">The sequence shown here is derived from an EMBL/GenBank/DDBJ whole genome shotgun (WGS) entry which is preliminary data.</text>
</comment>
<evidence type="ECO:0008006" key="4">
    <source>
        <dbReference type="Google" id="ProtNLM"/>
    </source>
</evidence>
<sequence length="161" mass="17468">MTQLPLLPPLFLLIASFPLIPGSASPTETSSRPGFKMWLGSSISSEKLRGGFLSSAIDFIDSSGTRKKRFFASGCTNTRSWRIKHLQHQGDRQIWQTRRHLGVDASIINFTEIPDKNVQGPSGGVVCFLGLVFIILRGSPSQVCAPLHPASMACMANKAIG</sequence>
<proteinExistence type="predicted"/>
<evidence type="ECO:0000313" key="2">
    <source>
        <dbReference type="EMBL" id="KAJ8471461.1"/>
    </source>
</evidence>
<feature type="signal peptide" evidence="1">
    <location>
        <begin position="1"/>
        <end position="24"/>
    </location>
</feature>
<protein>
    <recommendedName>
        <fullName evidence="4">Peptidase S1 domain-containing protein</fullName>
    </recommendedName>
</protein>
<dbReference type="AlphaFoldDB" id="A0AAV8PA06"/>
<evidence type="ECO:0000313" key="3">
    <source>
        <dbReference type="Proteomes" id="UP001222027"/>
    </source>
</evidence>
<name>A0AAV8PA06_ENSVE</name>
<keyword evidence="1" id="KW-0732">Signal</keyword>
<keyword evidence="3" id="KW-1185">Reference proteome</keyword>
<organism evidence="2 3">
    <name type="scientific">Ensete ventricosum</name>
    <name type="common">Abyssinian banana</name>
    <name type="synonym">Musa ensete</name>
    <dbReference type="NCBI Taxonomy" id="4639"/>
    <lineage>
        <taxon>Eukaryota</taxon>
        <taxon>Viridiplantae</taxon>
        <taxon>Streptophyta</taxon>
        <taxon>Embryophyta</taxon>
        <taxon>Tracheophyta</taxon>
        <taxon>Spermatophyta</taxon>
        <taxon>Magnoliopsida</taxon>
        <taxon>Liliopsida</taxon>
        <taxon>Zingiberales</taxon>
        <taxon>Musaceae</taxon>
        <taxon>Ensete</taxon>
    </lineage>
</organism>
<dbReference type="EMBL" id="JAQQAF010000007">
    <property type="protein sequence ID" value="KAJ8471461.1"/>
    <property type="molecule type" value="Genomic_DNA"/>
</dbReference>
<reference evidence="2 3" key="1">
    <citation type="submission" date="2022-12" db="EMBL/GenBank/DDBJ databases">
        <title>Chromosome-scale assembly of the Ensete ventricosum genome.</title>
        <authorList>
            <person name="Dussert Y."/>
            <person name="Stocks J."/>
            <person name="Wendawek A."/>
            <person name="Woldeyes F."/>
            <person name="Nichols R.A."/>
            <person name="Borrell J.S."/>
        </authorList>
    </citation>
    <scope>NUCLEOTIDE SEQUENCE [LARGE SCALE GENOMIC DNA]</scope>
    <source>
        <strain evidence="3">cv. Maze</strain>
        <tissue evidence="2">Seeds</tissue>
    </source>
</reference>
<accession>A0AAV8PA06</accession>
<dbReference type="Proteomes" id="UP001222027">
    <property type="component" value="Unassembled WGS sequence"/>
</dbReference>
<feature type="chain" id="PRO_5043350401" description="Peptidase S1 domain-containing protein" evidence="1">
    <location>
        <begin position="25"/>
        <end position="161"/>
    </location>
</feature>
<gene>
    <name evidence="2" type="ORF">OPV22_025804</name>
</gene>
<evidence type="ECO:0000256" key="1">
    <source>
        <dbReference type="SAM" id="SignalP"/>
    </source>
</evidence>